<dbReference type="InterPro" id="IPR002816">
    <property type="entry name" value="TraB/PrgY/GumN_fam"/>
</dbReference>
<reference evidence="1 2" key="1">
    <citation type="submission" date="2015-12" db="EMBL/GenBank/DDBJ databases">
        <title>Complete genome sequence of Pseudoalteromonas rubra SCSIO 6842, harboring a conjugative plasmid.</title>
        <authorList>
            <person name="Li B."/>
            <person name="Wang X."/>
        </authorList>
    </citation>
    <scope>NUCLEOTIDE SEQUENCE [LARGE SCALE GENOMIC DNA]</scope>
    <source>
        <strain evidence="1 2">SCSIO 6842</strain>
    </source>
</reference>
<dbReference type="Proteomes" id="UP000069015">
    <property type="component" value="Chromosome 1"/>
</dbReference>
<dbReference type="RefSeq" id="WP_058796557.1">
    <property type="nucleotide sequence ID" value="NZ_CP013611.1"/>
</dbReference>
<organism evidence="1 2">
    <name type="scientific">Pseudoalteromonas rubra</name>
    <dbReference type="NCBI Taxonomy" id="43658"/>
    <lineage>
        <taxon>Bacteria</taxon>
        <taxon>Pseudomonadati</taxon>
        <taxon>Pseudomonadota</taxon>
        <taxon>Gammaproteobacteria</taxon>
        <taxon>Alteromonadales</taxon>
        <taxon>Pseudoalteromonadaceae</taxon>
        <taxon>Pseudoalteromonas</taxon>
    </lineage>
</organism>
<gene>
    <name evidence="1" type="ORF">AT705_10575</name>
</gene>
<accession>A0A0U3GW49</accession>
<evidence type="ECO:0008006" key="3">
    <source>
        <dbReference type="Google" id="ProtNLM"/>
    </source>
</evidence>
<dbReference type="Pfam" id="PF01963">
    <property type="entry name" value="TraB_PrgY_gumN"/>
    <property type="match status" value="1"/>
</dbReference>
<sequence length="293" mass="33572">MPHFIRLTQFIFTLFLLLLSQIAIAQPALWSVEKNGITSYLFGTVHVGDSTMHGLDPRIKAAIKSSQTVVVELNTEAISPLELQRKTLPFMLQKPGNTLQTSLSTVTYKQVKDYLSKRKIDIALFESYQPWSVMLTILRLEYQQAGFSEDYGIDKQIIEYATRIKKPIMELESLEQQLTLFSTLGDQNDAMIADTLKQVEDFERYFTQMITAWKQGNYQKLNTFYKLSFDDSEYGQHAEQVMLIQRNNNWVATLTPRLAKSAHFIAVGALHLPQQHGLLTQLTARGFTVQRVK</sequence>
<evidence type="ECO:0000313" key="2">
    <source>
        <dbReference type="Proteomes" id="UP000069015"/>
    </source>
</evidence>
<proteinExistence type="predicted"/>
<dbReference type="InterPro" id="IPR047111">
    <property type="entry name" value="YbaP-like"/>
</dbReference>
<protein>
    <recommendedName>
        <fullName evidence="3">TraB/GumN family protein</fullName>
    </recommendedName>
</protein>
<dbReference type="PANTHER" id="PTHR40590">
    <property type="entry name" value="CYTOPLASMIC PROTEIN-RELATED"/>
    <property type="match status" value="1"/>
</dbReference>
<dbReference type="CDD" id="cd14789">
    <property type="entry name" value="Tiki"/>
    <property type="match status" value="1"/>
</dbReference>
<name>A0A0U3GW49_9GAMM</name>
<dbReference type="AlphaFoldDB" id="A0A0U3GW49"/>
<dbReference type="EMBL" id="CP013611">
    <property type="protein sequence ID" value="ALU43347.1"/>
    <property type="molecule type" value="Genomic_DNA"/>
</dbReference>
<dbReference type="KEGG" id="prr:AT705_10575"/>
<evidence type="ECO:0000313" key="1">
    <source>
        <dbReference type="EMBL" id="ALU43347.1"/>
    </source>
</evidence>
<dbReference type="PANTHER" id="PTHR40590:SF1">
    <property type="entry name" value="CYTOPLASMIC PROTEIN"/>
    <property type="match status" value="1"/>
</dbReference>